<evidence type="ECO:0000313" key="2">
    <source>
        <dbReference type="Proteomes" id="UP001302274"/>
    </source>
</evidence>
<protein>
    <submittedName>
        <fullName evidence="1">Uncharacterized protein</fullName>
    </submittedName>
</protein>
<reference evidence="1 2" key="1">
    <citation type="submission" date="2023-11" db="EMBL/GenBank/DDBJ databases">
        <title>A Novel Polar Bacteriovorax (B. antarcticus) Isolated from the Biocrust in Antarctica.</title>
        <authorList>
            <person name="Mun W."/>
            <person name="Choi S.Y."/>
            <person name="Mitchell R.J."/>
        </authorList>
    </citation>
    <scope>NUCLEOTIDE SEQUENCE [LARGE SCALE GENOMIC DNA]</scope>
    <source>
        <strain evidence="1 2">PP10</strain>
    </source>
</reference>
<dbReference type="Proteomes" id="UP001302274">
    <property type="component" value="Unassembled WGS sequence"/>
</dbReference>
<evidence type="ECO:0000313" key="1">
    <source>
        <dbReference type="EMBL" id="MEA9355908.1"/>
    </source>
</evidence>
<proteinExistence type="predicted"/>
<accession>A0ABU5VS84</accession>
<dbReference type="RefSeq" id="WP_323575551.1">
    <property type="nucleotide sequence ID" value="NZ_JAYGJQ010000001.1"/>
</dbReference>
<name>A0ABU5VS84_9BACT</name>
<organism evidence="1 2">
    <name type="scientific">Bacteriovorax antarcticus</name>
    <dbReference type="NCBI Taxonomy" id="3088717"/>
    <lineage>
        <taxon>Bacteria</taxon>
        <taxon>Pseudomonadati</taxon>
        <taxon>Bdellovibrionota</taxon>
        <taxon>Bacteriovoracia</taxon>
        <taxon>Bacteriovoracales</taxon>
        <taxon>Bacteriovoracaceae</taxon>
        <taxon>Bacteriovorax</taxon>
    </lineage>
</organism>
<comment type="caution">
    <text evidence="1">The sequence shown here is derived from an EMBL/GenBank/DDBJ whole genome shotgun (WGS) entry which is preliminary data.</text>
</comment>
<dbReference type="EMBL" id="JAYGJQ010000001">
    <property type="protein sequence ID" value="MEA9355908.1"/>
    <property type="molecule type" value="Genomic_DNA"/>
</dbReference>
<keyword evidence="2" id="KW-1185">Reference proteome</keyword>
<gene>
    <name evidence="1" type="ORF">SHI21_06840</name>
</gene>
<sequence length="74" mass="8531">MLDNQDINTILEKLENLEDEELAVELLKEFNSASKDLGKLLLNLDKSLPHEEWKKQCDEAQSRVNAVVSRIHDL</sequence>